<proteinExistence type="predicted"/>
<dbReference type="EnsemblMetazoa" id="G32458.2">
    <property type="protein sequence ID" value="G32458.2:cds"/>
    <property type="gene ID" value="G32458"/>
</dbReference>
<evidence type="ECO:0000256" key="5">
    <source>
        <dbReference type="SAM" id="SignalP"/>
    </source>
</evidence>
<feature type="coiled-coil region" evidence="4">
    <location>
        <begin position="57"/>
        <end position="98"/>
    </location>
</feature>
<name>A0A8W8MEZ0_MAGGI</name>
<dbReference type="InterPro" id="IPR008983">
    <property type="entry name" value="Tumour_necrosis_fac-like_dom"/>
</dbReference>
<dbReference type="GO" id="GO:0005576">
    <property type="term" value="C:extracellular region"/>
    <property type="evidence" value="ECO:0007669"/>
    <property type="project" value="UniProtKB-SubCell"/>
</dbReference>
<keyword evidence="8" id="KW-1185">Reference proteome</keyword>
<dbReference type="Pfam" id="PF00386">
    <property type="entry name" value="C1q"/>
    <property type="match status" value="1"/>
</dbReference>
<dbReference type="AlphaFoldDB" id="A0A8W8MEZ0"/>
<dbReference type="EnsemblMetazoa" id="G32458.7">
    <property type="protein sequence ID" value="G32458.7:cds"/>
    <property type="gene ID" value="G32458"/>
</dbReference>
<dbReference type="InterPro" id="IPR001073">
    <property type="entry name" value="C1q_dom"/>
</dbReference>
<reference evidence="7" key="1">
    <citation type="submission" date="2022-08" db="UniProtKB">
        <authorList>
            <consortium name="EnsemblMetazoa"/>
        </authorList>
    </citation>
    <scope>IDENTIFICATION</scope>
    <source>
        <strain evidence="7">05x7-T-G4-1.051#20</strain>
    </source>
</reference>
<dbReference type="SMART" id="SM00110">
    <property type="entry name" value="C1Q"/>
    <property type="match status" value="1"/>
</dbReference>
<dbReference type="PANTHER" id="PTHR22923:SF116">
    <property type="entry name" value="C1Q DOMAIN-CONTAINING PROTEIN"/>
    <property type="match status" value="1"/>
</dbReference>
<protein>
    <recommendedName>
        <fullName evidence="6">C1q domain-containing protein</fullName>
    </recommendedName>
</protein>
<evidence type="ECO:0000256" key="3">
    <source>
        <dbReference type="ARBA" id="ARBA00022729"/>
    </source>
</evidence>
<keyword evidence="4" id="KW-0175">Coiled coil</keyword>
<sequence>MDKQHRICVFMLLAIFALAYGETVDSKWRAQIEEKFEETLWTIQNNKNRIEKQSEVFKKQTNDIQKQAVEIETLRQRVKALEEQSDNLEQQSGRLLNGSSKNGTVLLSMKRRQLYNKGFKNRFIRQVVSPRRNTPAAFYAYISSDFGRVGVNHVFRYDTVVTNQGNVYNKHTGAFTAPSNGLYAFCYTAFASGVHAAGETGDYGEVTVKLIHNGDYKGSIHVDTESEWDDDMSTGFAILMLEAGDVVLTKSKDAGQGSFQSSDKGRWSFSGFQIA</sequence>
<dbReference type="SUPFAM" id="SSF49842">
    <property type="entry name" value="TNF-like"/>
    <property type="match status" value="1"/>
</dbReference>
<feature type="signal peptide" evidence="5">
    <location>
        <begin position="1"/>
        <end position="21"/>
    </location>
</feature>
<dbReference type="InterPro" id="IPR050822">
    <property type="entry name" value="Cerebellin_Synaptic_Org"/>
</dbReference>
<accession>A0A8W8MEZ0</accession>
<keyword evidence="3 5" id="KW-0732">Signal</keyword>
<evidence type="ECO:0000313" key="7">
    <source>
        <dbReference type="EnsemblMetazoa" id="G32458.4:cds"/>
    </source>
</evidence>
<feature type="chain" id="PRO_5042431864" description="C1q domain-containing protein" evidence="5">
    <location>
        <begin position="22"/>
        <end position="275"/>
    </location>
</feature>
<dbReference type="Gene3D" id="2.60.120.40">
    <property type="match status" value="1"/>
</dbReference>
<dbReference type="PANTHER" id="PTHR22923">
    <property type="entry name" value="CEREBELLIN-RELATED"/>
    <property type="match status" value="1"/>
</dbReference>
<dbReference type="OrthoDB" id="6080680at2759"/>
<evidence type="ECO:0000256" key="2">
    <source>
        <dbReference type="ARBA" id="ARBA00022525"/>
    </source>
</evidence>
<evidence type="ECO:0000259" key="6">
    <source>
        <dbReference type="PROSITE" id="PS50871"/>
    </source>
</evidence>
<evidence type="ECO:0000256" key="1">
    <source>
        <dbReference type="ARBA" id="ARBA00004613"/>
    </source>
</evidence>
<comment type="subcellular location">
    <subcellularLocation>
        <location evidence="1">Secreted</location>
    </subcellularLocation>
</comment>
<dbReference type="Proteomes" id="UP000005408">
    <property type="component" value="Unassembled WGS sequence"/>
</dbReference>
<organism evidence="7 8">
    <name type="scientific">Magallana gigas</name>
    <name type="common">Pacific oyster</name>
    <name type="synonym">Crassostrea gigas</name>
    <dbReference type="NCBI Taxonomy" id="29159"/>
    <lineage>
        <taxon>Eukaryota</taxon>
        <taxon>Metazoa</taxon>
        <taxon>Spiralia</taxon>
        <taxon>Lophotrochozoa</taxon>
        <taxon>Mollusca</taxon>
        <taxon>Bivalvia</taxon>
        <taxon>Autobranchia</taxon>
        <taxon>Pteriomorphia</taxon>
        <taxon>Ostreida</taxon>
        <taxon>Ostreoidea</taxon>
        <taxon>Ostreidae</taxon>
        <taxon>Magallana</taxon>
    </lineage>
</organism>
<evidence type="ECO:0000256" key="4">
    <source>
        <dbReference type="SAM" id="Coils"/>
    </source>
</evidence>
<feature type="domain" description="C1q" evidence="6">
    <location>
        <begin position="131"/>
        <end position="275"/>
    </location>
</feature>
<dbReference type="EnsemblMetazoa" id="G32458.1">
    <property type="protein sequence ID" value="G32458.1:cds"/>
    <property type="gene ID" value="G32458"/>
</dbReference>
<dbReference type="EnsemblMetazoa" id="G32458.4">
    <property type="protein sequence ID" value="G32458.4:cds"/>
    <property type="gene ID" value="G32458"/>
</dbReference>
<evidence type="ECO:0000313" key="8">
    <source>
        <dbReference type="Proteomes" id="UP000005408"/>
    </source>
</evidence>
<dbReference type="PROSITE" id="PS50871">
    <property type="entry name" value="C1Q"/>
    <property type="match status" value="1"/>
</dbReference>
<keyword evidence="2" id="KW-0964">Secreted</keyword>